<keyword evidence="1" id="KW-0805">Transcription regulation</keyword>
<name>A0A1M5SZ38_9BACT</name>
<dbReference type="InterPro" id="IPR051081">
    <property type="entry name" value="HTH_MetalResp_TranReg"/>
</dbReference>
<evidence type="ECO:0000256" key="2">
    <source>
        <dbReference type="ARBA" id="ARBA00023125"/>
    </source>
</evidence>
<dbReference type="PROSITE" id="PS50987">
    <property type="entry name" value="HTH_ARSR_2"/>
    <property type="match status" value="1"/>
</dbReference>
<dbReference type="InterPro" id="IPR036388">
    <property type="entry name" value="WH-like_DNA-bd_sf"/>
</dbReference>
<dbReference type="STRING" id="1121409.SAMN02745124_00516"/>
<evidence type="ECO:0000259" key="4">
    <source>
        <dbReference type="PROSITE" id="PS50987"/>
    </source>
</evidence>
<dbReference type="AlphaFoldDB" id="A0A1M5SZ38"/>
<proteinExistence type="predicted"/>
<protein>
    <submittedName>
        <fullName evidence="5">Transcriptional regulator, ArsR family</fullName>
    </submittedName>
</protein>
<keyword evidence="6" id="KW-1185">Reference proteome</keyword>
<keyword evidence="3" id="KW-0804">Transcription</keyword>
<dbReference type="NCBIfam" id="NF033788">
    <property type="entry name" value="HTH_metalloreg"/>
    <property type="match status" value="1"/>
</dbReference>
<evidence type="ECO:0000313" key="5">
    <source>
        <dbReference type="EMBL" id="SHH43781.1"/>
    </source>
</evidence>
<reference evidence="5 6" key="1">
    <citation type="submission" date="2016-11" db="EMBL/GenBank/DDBJ databases">
        <authorList>
            <person name="Jaros S."/>
            <person name="Januszkiewicz K."/>
            <person name="Wedrychowicz H."/>
        </authorList>
    </citation>
    <scope>NUCLEOTIDE SEQUENCE [LARGE SCALE GENOMIC DNA]</scope>
    <source>
        <strain evidence="5 6">DSM 9705</strain>
    </source>
</reference>
<dbReference type="Proteomes" id="UP000184139">
    <property type="component" value="Unassembled WGS sequence"/>
</dbReference>
<sequence length="121" mass="13867">MREFTKVMKALSDPNRVKIVKMLQRRFLCVCEIQTALGLAQSTVSKHLKVLEEAGLITYTKDGQWVNYRPADGTASPYASSLLGNLRHWLEDDEEMSELTVRLPTINREQIRGDKDIRKGF</sequence>
<dbReference type="EMBL" id="FQXS01000002">
    <property type="protein sequence ID" value="SHH43781.1"/>
    <property type="molecule type" value="Genomic_DNA"/>
</dbReference>
<dbReference type="PRINTS" id="PR00778">
    <property type="entry name" value="HTHARSR"/>
</dbReference>
<gene>
    <name evidence="5" type="ORF">SAMN02745124_00516</name>
</gene>
<dbReference type="Pfam" id="PF01022">
    <property type="entry name" value="HTH_5"/>
    <property type="match status" value="1"/>
</dbReference>
<dbReference type="RefSeq" id="WP_073373260.1">
    <property type="nucleotide sequence ID" value="NZ_FQXS01000002.1"/>
</dbReference>
<feature type="domain" description="HTH arsR-type" evidence="4">
    <location>
        <begin position="1"/>
        <end position="90"/>
    </location>
</feature>
<dbReference type="GO" id="GO:0003700">
    <property type="term" value="F:DNA-binding transcription factor activity"/>
    <property type="evidence" value="ECO:0007669"/>
    <property type="project" value="InterPro"/>
</dbReference>
<keyword evidence="2" id="KW-0238">DNA-binding</keyword>
<dbReference type="PANTHER" id="PTHR33154:SF18">
    <property type="entry name" value="ARSENICAL RESISTANCE OPERON REPRESSOR"/>
    <property type="match status" value="1"/>
</dbReference>
<dbReference type="SUPFAM" id="SSF46785">
    <property type="entry name" value="Winged helix' DNA-binding domain"/>
    <property type="match status" value="1"/>
</dbReference>
<dbReference type="PANTHER" id="PTHR33154">
    <property type="entry name" value="TRANSCRIPTIONAL REGULATOR, ARSR FAMILY"/>
    <property type="match status" value="1"/>
</dbReference>
<dbReference type="GO" id="GO:0003677">
    <property type="term" value="F:DNA binding"/>
    <property type="evidence" value="ECO:0007669"/>
    <property type="project" value="UniProtKB-KW"/>
</dbReference>
<dbReference type="InterPro" id="IPR011991">
    <property type="entry name" value="ArsR-like_HTH"/>
</dbReference>
<dbReference type="OrthoDB" id="9800238at2"/>
<dbReference type="InterPro" id="IPR036390">
    <property type="entry name" value="WH_DNA-bd_sf"/>
</dbReference>
<accession>A0A1M5SZ38</accession>
<organism evidence="5 6">
    <name type="scientific">Desulfofustis glycolicus DSM 9705</name>
    <dbReference type="NCBI Taxonomy" id="1121409"/>
    <lineage>
        <taxon>Bacteria</taxon>
        <taxon>Pseudomonadati</taxon>
        <taxon>Thermodesulfobacteriota</taxon>
        <taxon>Desulfobulbia</taxon>
        <taxon>Desulfobulbales</taxon>
        <taxon>Desulfocapsaceae</taxon>
        <taxon>Desulfofustis</taxon>
    </lineage>
</organism>
<dbReference type="InterPro" id="IPR001845">
    <property type="entry name" value="HTH_ArsR_DNA-bd_dom"/>
</dbReference>
<evidence type="ECO:0000256" key="3">
    <source>
        <dbReference type="ARBA" id="ARBA00023163"/>
    </source>
</evidence>
<evidence type="ECO:0000256" key="1">
    <source>
        <dbReference type="ARBA" id="ARBA00023015"/>
    </source>
</evidence>
<dbReference type="SMART" id="SM00418">
    <property type="entry name" value="HTH_ARSR"/>
    <property type="match status" value="1"/>
</dbReference>
<evidence type="ECO:0000313" key="6">
    <source>
        <dbReference type="Proteomes" id="UP000184139"/>
    </source>
</evidence>
<dbReference type="CDD" id="cd00090">
    <property type="entry name" value="HTH_ARSR"/>
    <property type="match status" value="1"/>
</dbReference>
<dbReference type="Gene3D" id="1.10.10.10">
    <property type="entry name" value="Winged helix-like DNA-binding domain superfamily/Winged helix DNA-binding domain"/>
    <property type="match status" value="1"/>
</dbReference>